<reference evidence="2 3" key="1">
    <citation type="submission" date="2020-04" db="EMBL/GenBank/DDBJ databases">
        <authorList>
            <person name="Yoon J."/>
        </authorList>
    </citation>
    <scope>NUCLEOTIDE SEQUENCE [LARGE SCALE GENOMIC DNA]</scope>
    <source>
        <strain evidence="2 3">KMU-115</strain>
    </source>
</reference>
<evidence type="ECO:0000313" key="3">
    <source>
        <dbReference type="Proteomes" id="UP000526408"/>
    </source>
</evidence>
<proteinExistence type="predicted"/>
<evidence type="ECO:0008006" key="4">
    <source>
        <dbReference type="Google" id="ProtNLM"/>
    </source>
</evidence>
<evidence type="ECO:0000313" key="2">
    <source>
        <dbReference type="EMBL" id="NKX43192.1"/>
    </source>
</evidence>
<accession>A0A7X6GXZ0</accession>
<sequence length="163" mass="17141">MRRVRAMGRALGRFGGGSEGSVAVEFGLFAAMLVPVFVLAFDLGFLLRERIVMEHTLRAGIFAAIQPDSTRTTVEDAMQAAFAGQDGARVTLETLSVAESCFCPDAPAQAVSCTATCEPDAVFGAYTISLSLGYDGVLLPSAVQSGLGMLGATIRVEFPAWAR</sequence>
<feature type="transmembrane region" description="Helical" evidence="1">
    <location>
        <begin position="26"/>
        <end position="47"/>
    </location>
</feature>
<evidence type="ECO:0000256" key="1">
    <source>
        <dbReference type="SAM" id="Phobius"/>
    </source>
</evidence>
<protein>
    <recommendedName>
        <fullName evidence="4">Pilus assembly protein</fullName>
    </recommendedName>
</protein>
<keyword evidence="3" id="KW-1185">Reference proteome</keyword>
<dbReference type="Proteomes" id="UP000526408">
    <property type="component" value="Unassembled WGS sequence"/>
</dbReference>
<keyword evidence="1" id="KW-1133">Transmembrane helix</keyword>
<comment type="caution">
    <text evidence="2">The sequence shown here is derived from an EMBL/GenBank/DDBJ whole genome shotgun (WGS) entry which is preliminary data.</text>
</comment>
<keyword evidence="1" id="KW-0812">Transmembrane</keyword>
<name>A0A7X6GXZ0_9RHOB</name>
<organism evidence="2 3">
    <name type="scientific">Roseicyclus persicicus</name>
    <dbReference type="NCBI Taxonomy" id="2650661"/>
    <lineage>
        <taxon>Bacteria</taxon>
        <taxon>Pseudomonadati</taxon>
        <taxon>Pseudomonadota</taxon>
        <taxon>Alphaproteobacteria</taxon>
        <taxon>Rhodobacterales</taxon>
        <taxon>Roseobacteraceae</taxon>
        <taxon>Roseicyclus</taxon>
    </lineage>
</organism>
<dbReference type="EMBL" id="JAAZQQ010000001">
    <property type="protein sequence ID" value="NKX43192.1"/>
    <property type="molecule type" value="Genomic_DNA"/>
</dbReference>
<dbReference type="AlphaFoldDB" id="A0A7X6GXZ0"/>
<keyword evidence="1" id="KW-0472">Membrane</keyword>
<dbReference type="RefSeq" id="WP_168621579.1">
    <property type="nucleotide sequence ID" value="NZ_JAAZQQ010000001.1"/>
</dbReference>
<gene>
    <name evidence="2" type="ORF">HCU73_01195</name>
</gene>